<accession>A0A1Q9GII8</accession>
<dbReference type="SUPFAM" id="SSF56801">
    <property type="entry name" value="Acetyl-CoA synthetase-like"/>
    <property type="match status" value="1"/>
</dbReference>
<proteinExistence type="inferred from homology"/>
<dbReference type="Proteomes" id="UP000186905">
    <property type="component" value="Unassembled WGS sequence"/>
</dbReference>
<dbReference type="CDD" id="cd05943">
    <property type="entry name" value="AACS"/>
    <property type="match status" value="1"/>
</dbReference>
<organism evidence="7 8">
    <name type="scientific">Photobacterium proteolyticum</name>
    <dbReference type="NCBI Taxonomy" id="1903952"/>
    <lineage>
        <taxon>Bacteria</taxon>
        <taxon>Pseudomonadati</taxon>
        <taxon>Pseudomonadota</taxon>
        <taxon>Gammaproteobacteria</taxon>
        <taxon>Vibrionales</taxon>
        <taxon>Vibrionaceae</taxon>
        <taxon>Photobacterium</taxon>
    </lineage>
</organism>
<dbReference type="GO" id="GO:0030729">
    <property type="term" value="F:acetoacetate-CoA ligase activity"/>
    <property type="evidence" value="ECO:0007669"/>
    <property type="project" value="InterPro"/>
</dbReference>
<evidence type="ECO:0000256" key="1">
    <source>
        <dbReference type="ARBA" id="ARBA00006432"/>
    </source>
</evidence>
<dbReference type="PROSITE" id="PS00455">
    <property type="entry name" value="AMP_BINDING"/>
    <property type="match status" value="1"/>
</dbReference>
<keyword evidence="4" id="KW-0067">ATP-binding</keyword>
<dbReference type="Gene3D" id="3.30.300.30">
    <property type="match status" value="1"/>
</dbReference>
<gene>
    <name evidence="7" type="ORF">BIT28_08855</name>
</gene>
<dbReference type="AlphaFoldDB" id="A0A1Q9GII8"/>
<dbReference type="InterPro" id="IPR005914">
    <property type="entry name" value="Acac_CoA_synth"/>
</dbReference>
<dbReference type="InterPro" id="IPR000873">
    <property type="entry name" value="AMP-dep_synth/lig_dom"/>
</dbReference>
<keyword evidence="8" id="KW-1185">Reference proteome</keyword>
<dbReference type="PANTHER" id="PTHR42921:SF1">
    <property type="entry name" value="ACETOACETYL-COA SYNTHETASE"/>
    <property type="match status" value="1"/>
</dbReference>
<keyword evidence="2 7" id="KW-0436">Ligase</keyword>
<evidence type="ECO:0000313" key="8">
    <source>
        <dbReference type="Proteomes" id="UP000186905"/>
    </source>
</evidence>
<comment type="caution">
    <text evidence="7">The sequence shown here is derived from an EMBL/GenBank/DDBJ whole genome shotgun (WGS) entry which is preliminary data.</text>
</comment>
<dbReference type="OrthoDB" id="9803968at2"/>
<keyword evidence="3" id="KW-0547">Nucleotide-binding</keyword>
<evidence type="ECO:0000256" key="5">
    <source>
        <dbReference type="SAM" id="MobiDB-lite"/>
    </source>
</evidence>
<feature type="compositionally biased region" description="Basic and acidic residues" evidence="5">
    <location>
        <begin position="257"/>
        <end position="269"/>
    </location>
</feature>
<dbReference type="NCBIfam" id="TIGR01217">
    <property type="entry name" value="ac_ac_CoA_syn"/>
    <property type="match status" value="1"/>
</dbReference>
<dbReference type="STRING" id="1903952.BIT28_08855"/>
<dbReference type="NCBIfam" id="NF002937">
    <property type="entry name" value="PRK03584.1"/>
    <property type="match status" value="1"/>
</dbReference>
<evidence type="ECO:0000313" key="7">
    <source>
        <dbReference type="EMBL" id="OLQ74278.1"/>
    </source>
</evidence>
<name>A0A1Q9GII8_9GAMM</name>
<dbReference type="RefSeq" id="WP_075765711.1">
    <property type="nucleotide sequence ID" value="NZ_MJIL01000084.1"/>
</dbReference>
<evidence type="ECO:0000256" key="2">
    <source>
        <dbReference type="ARBA" id="ARBA00022598"/>
    </source>
</evidence>
<dbReference type="PANTHER" id="PTHR42921">
    <property type="entry name" value="ACETOACETYL-COA SYNTHETASE"/>
    <property type="match status" value="1"/>
</dbReference>
<feature type="compositionally biased region" description="Low complexity" evidence="5">
    <location>
        <begin position="271"/>
        <end position="282"/>
    </location>
</feature>
<dbReference type="Gene3D" id="3.40.50.12780">
    <property type="entry name" value="N-terminal domain of ligase-like"/>
    <property type="match status" value="1"/>
</dbReference>
<dbReference type="GO" id="GO:0006629">
    <property type="term" value="P:lipid metabolic process"/>
    <property type="evidence" value="ECO:0007669"/>
    <property type="project" value="InterPro"/>
</dbReference>
<dbReference type="InterPro" id="IPR045851">
    <property type="entry name" value="AMP-bd_C_sf"/>
</dbReference>
<reference evidence="7 8" key="1">
    <citation type="submission" date="2016-09" db="EMBL/GenBank/DDBJ databases">
        <title>Photobacterium proteolyticum sp. nov. a protease producing bacterium isolated from ocean sediments of Laizhou Bay.</title>
        <authorList>
            <person name="Li Y."/>
        </authorList>
    </citation>
    <scope>NUCLEOTIDE SEQUENCE [LARGE SCALE GENOMIC DNA]</scope>
    <source>
        <strain evidence="7 8">13-12</strain>
    </source>
</reference>
<sequence>MTDNGDDPTFQVNSTAHPQMMWMPEKDRIHDSLLYQFMVDLSEKKNTLYHDYNQLHHWTIEHSEEFWDMLWDFCDVRGEKKPPITQCPANSQLPAKETQWFPHASLNFTENLLKNWNLHAAADAIIFHCEGDPERRQHLSWQQLYRQTSQVAAFMAENGVKQGDVVAAYIPNIPQAIIAMLATASLGAIWTSTSPDFGVESVVERFGQTKPKLLICTDGYFYNGKTHNSLNKVSAMLEKLPSVKQLLIIPYTEGSKTKDDNTIENERGTVSRSSGSRSSGQQPVTTTWWDEMLEQYPACPLSFTPVPFNHPLYILYSSGTTGKPKCIVHSTGGTLLNHLKEHQLHCNLKSGDRLFYFTTCGWMMWNWMVSGLASGASLVIYDGSPFFPDGNVLWDMAEQESVTLFGTSAKYLEALEKQGYQPTSNHDLSSLTTLCSTGSVLAPEQFDYVYQSIKSDLQLASISGGTDICGCFAIGNPLNPVYRGECQGRALGMDVQVFDDNGRSLFQQQGELVCCNSFPNQPIGFWNDEDGSRYHKAYWHTFPNTWHHGDFVSLSETGGMTFYGRSDAILNPGGVRIGTAEIYRQVNPLEEITDSVVIGQHWHNDVRVVLFVQLAEECELDDELKATICQRIRQHCSPRHVPAVILAVNDIPRTKSGKLVELAVRNIVHHQPVKNVGALANPQALEQYKNHPELQDEAN</sequence>
<dbReference type="InterPro" id="IPR042099">
    <property type="entry name" value="ANL_N_sf"/>
</dbReference>
<dbReference type="EMBL" id="MJIL01000084">
    <property type="protein sequence ID" value="OLQ74278.1"/>
    <property type="molecule type" value="Genomic_DNA"/>
</dbReference>
<evidence type="ECO:0000256" key="4">
    <source>
        <dbReference type="ARBA" id="ARBA00022840"/>
    </source>
</evidence>
<dbReference type="InterPro" id="IPR020845">
    <property type="entry name" value="AMP-binding_CS"/>
</dbReference>
<comment type="similarity">
    <text evidence="1">Belongs to the ATP-dependent AMP-binding enzyme family.</text>
</comment>
<feature type="region of interest" description="Disordered" evidence="5">
    <location>
        <begin position="257"/>
        <end position="283"/>
    </location>
</feature>
<dbReference type="Pfam" id="PF00501">
    <property type="entry name" value="AMP-binding"/>
    <property type="match status" value="1"/>
</dbReference>
<evidence type="ECO:0000256" key="3">
    <source>
        <dbReference type="ARBA" id="ARBA00022741"/>
    </source>
</evidence>
<protein>
    <submittedName>
        <fullName evidence="7">Acetoacetate--CoA ligase</fullName>
    </submittedName>
</protein>
<dbReference type="GO" id="GO:0005524">
    <property type="term" value="F:ATP binding"/>
    <property type="evidence" value="ECO:0007669"/>
    <property type="project" value="UniProtKB-KW"/>
</dbReference>
<feature type="domain" description="AMP-dependent synthetase/ligase" evidence="6">
    <location>
        <begin position="123"/>
        <end position="513"/>
    </location>
</feature>
<evidence type="ECO:0000259" key="6">
    <source>
        <dbReference type="Pfam" id="PF00501"/>
    </source>
</evidence>